<feature type="transmembrane region" description="Helical" evidence="8">
    <location>
        <begin position="30"/>
        <end position="49"/>
    </location>
</feature>
<comment type="subcellular location">
    <subcellularLocation>
        <location evidence="1">Cell membrane</location>
        <topology evidence="1">Multi-pass membrane protein</topology>
    </subcellularLocation>
</comment>
<dbReference type="GO" id="GO:0005886">
    <property type="term" value="C:plasma membrane"/>
    <property type="evidence" value="ECO:0007669"/>
    <property type="project" value="UniProtKB-SubCell"/>
</dbReference>
<feature type="transmembrane region" description="Helical" evidence="8">
    <location>
        <begin position="146"/>
        <end position="165"/>
    </location>
</feature>
<dbReference type="PANTHER" id="PTHR21444">
    <property type="entry name" value="COILED-COIL DOMAIN-CONTAINING PROTEIN 180"/>
    <property type="match status" value="1"/>
</dbReference>
<evidence type="ECO:0000256" key="8">
    <source>
        <dbReference type="SAM" id="Phobius"/>
    </source>
</evidence>
<keyword evidence="5 8" id="KW-1133">Transmembrane helix</keyword>
<dbReference type="GO" id="GO:0071939">
    <property type="term" value="P:vitamin A import into cell"/>
    <property type="evidence" value="ECO:0007669"/>
    <property type="project" value="TreeGrafter"/>
</dbReference>
<keyword evidence="2" id="KW-0813">Transport</keyword>
<evidence type="ECO:0000313" key="10">
    <source>
        <dbReference type="Proteomes" id="UP000694569"/>
    </source>
</evidence>
<evidence type="ECO:0000256" key="6">
    <source>
        <dbReference type="ARBA" id="ARBA00023136"/>
    </source>
</evidence>
<feature type="transmembrane region" description="Helical" evidence="8">
    <location>
        <begin position="268"/>
        <end position="290"/>
    </location>
</feature>
<feature type="transmembrane region" description="Helical" evidence="8">
    <location>
        <begin position="177"/>
        <end position="195"/>
    </location>
</feature>
<reference evidence="9" key="1">
    <citation type="submission" date="2025-08" db="UniProtKB">
        <authorList>
            <consortium name="Ensembl"/>
        </authorList>
    </citation>
    <scope>IDENTIFICATION</scope>
</reference>
<dbReference type="GeneTree" id="ENSGT00940000153246"/>
<name>A0A8C5M6S9_9ANUR</name>
<dbReference type="GO" id="GO:0038023">
    <property type="term" value="F:signaling receptor activity"/>
    <property type="evidence" value="ECO:0007669"/>
    <property type="project" value="InterPro"/>
</dbReference>
<sequence length="639" mass="72934">MESTPTFSAFTINGSKDAEDSCQKNIRMDLFVHISLIPAVLITLLLSYLQNRARHQKTTDKVPLGKRFGIVVPVNFISSHSNRWSYGAACGATATTVFLLFFNKYSGYFHFEVPPWAEVFVYLLSALEVGLNYYPFFACLSSNHKLIGSSLGFCYALSWFCVQVADVFDCWQISEKSIILILTPIPSLACCLFLMGKFLHMLVNAVIVLIRPEEEQQENEEPLLPTHLSSYVKHLLQSSFELREHGQSSWIGQKIYAWDPYFKFPTRMIVTTVLCLTCLYNFVLLDLFFAPKIVAGLDKMSMQMVNQSYANRTKMYIMVIQDNWFYCTFPSIFTSVIYIFHLLSCYRNQLKKLYRGASKISFASRPPLVLAASIRYAGNQIAYLLWGYFLLHIMFFLIGMMISFVFIIPIKEGNGKLVLQGLGYAILGIVLLLVVSAAQILASQFCFLQDKLSPTDKAKPLAINNRRAFQNFSYFFMFYSTILGFGTCLIRVTLNVFLGSWLLARIDRPIFPRGYECVDMGYSTWVGMLQVDLYHTHPVALSFCNLLLQDSASRMQHSSPDVLQDCSKKQGRTKWHLAYTLINNPALILSRKQNNFTSLAYPQSQYALDKLMISAVRFRYQTQTEQDTGKLTDRTAPDL</sequence>
<dbReference type="GO" id="GO:0034632">
    <property type="term" value="F:retinol transmembrane transporter activity"/>
    <property type="evidence" value="ECO:0007669"/>
    <property type="project" value="InterPro"/>
</dbReference>
<keyword evidence="6 8" id="KW-0472">Membrane</keyword>
<keyword evidence="7" id="KW-0675">Receptor</keyword>
<accession>A0A8C5M6S9</accession>
<dbReference type="PANTHER" id="PTHR21444:SF18">
    <property type="entry name" value="STIMULATED BY RETINOIC ACID GENE 6 PROTEIN-LIKE"/>
    <property type="match status" value="1"/>
</dbReference>
<feature type="transmembrane region" description="Helical" evidence="8">
    <location>
        <begin position="476"/>
        <end position="503"/>
    </location>
</feature>
<evidence type="ECO:0000256" key="1">
    <source>
        <dbReference type="ARBA" id="ARBA00004651"/>
    </source>
</evidence>
<evidence type="ECO:0000256" key="4">
    <source>
        <dbReference type="ARBA" id="ARBA00022692"/>
    </source>
</evidence>
<dbReference type="AlphaFoldDB" id="A0A8C5M6S9"/>
<feature type="transmembrane region" description="Helical" evidence="8">
    <location>
        <begin position="392"/>
        <end position="410"/>
    </location>
</feature>
<feature type="transmembrane region" description="Helical" evidence="8">
    <location>
        <begin position="115"/>
        <end position="134"/>
    </location>
</feature>
<evidence type="ECO:0000313" key="9">
    <source>
        <dbReference type="Ensembl" id="ENSLLEP00000008726.1"/>
    </source>
</evidence>
<evidence type="ECO:0000256" key="5">
    <source>
        <dbReference type="ARBA" id="ARBA00022989"/>
    </source>
</evidence>
<dbReference type="InterPro" id="IPR026612">
    <property type="entry name" value="STRA6-like"/>
</dbReference>
<organism evidence="9 10">
    <name type="scientific">Leptobrachium leishanense</name>
    <name type="common">Leishan spiny toad</name>
    <dbReference type="NCBI Taxonomy" id="445787"/>
    <lineage>
        <taxon>Eukaryota</taxon>
        <taxon>Metazoa</taxon>
        <taxon>Chordata</taxon>
        <taxon>Craniata</taxon>
        <taxon>Vertebrata</taxon>
        <taxon>Euteleostomi</taxon>
        <taxon>Amphibia</taxon>
        <taxon>Batrachia</taxon>
        <taxon>Anura</taxon>
        <taxon>Pelobatoidea</taxon>
        <taxon>Megophryidae</taxon>
        <taxon>Leptobrachium</taxon>
    </lineage>
</organism>
<keyword evidence="10" id="KW-1185">Reference proteome</keyword>
<feature type="transmembrane region" description="Helical" evidence="8">
    <location>
        <begin position="323"/>
        <end position="346"/>
    </location>
</feature>
<dbReference type="OrthoDB" id="2376984at2759"/>
<feature type="transmembrane region" description="Helical" evidence="8">
    <location>
        <begin position="422"/>
        <end position="442"/>
    </location>
</feature>
<feature type="transmembrane region" description="Helical" evidence="8">
    <location>
        <begin position="84"/>
        <end position="103"/>
    </location>
</feature>
<protein>
    <recommendedName>
        <fullName evidence="11">Stimulated by retinoic acid gene 6 protein-like</fullName>
    </recommendedName>
</protein>
<evidence type="ECO:0000256" key="3">
    <source>
        <dbReference type="ARBA" id="ARBA00022475"/>
    </source>
</evidence>
<keyword evidence="3" id="KW-1003">Cell membrane</keyword>
<reference evidence="9" key="2">
    <citation type="submission" date="2025-09" db="UniProtKB">
        <authorList>
            <consortium name="Ensembl"/>
        </authorList>
    </citation>
    <scope>IDENTIFICATION</scope>
</reference>
<dbReference type="Ensembl" id="ENSLLET00000009069.1">
    <property type="protein sequence ID" value="ENSLLEP00000008726.1"/>
    <property type="gene ID" value="ENSLLEG00000005561.1"/>
</dbReference>
<evidence type="ECO:0000256" key="2">
    <source>
        <dbReference type="ARBA" id="ARBA00022448"/>
    </source>
</evidence>
<keyword evidence="4 8" id="KW-0812">Transmembrane</keyword>
<dbReference type="Pfam" id="PF14752">
    <property type="entry name" value="RBP_receptor"/>
    <property type="match status" value="1"/>
</dbReference>
<evidence type="ECO:0000256" key="7">
    <source>
        <dbReference type="ARBA" id="ARBA00023170"/>
    </source>
</evidence>
<evidence type="ECO:0008006" key="11">
    <source>
        <dbReference type="Google" id="ProtNLM"/>
    </source>
</evidence>
<proteinExistence type="predicted"/>
<dbReference type="Proteomes" id="UP000694569">
    <property type="component" value="Unplaced"/>
</dbReference>